<dbReference type="AlphaFoldDB" id="A0A378K8K3"/>
<dbReference type="Proteomes" id="UP000254631">
    <property type="component" value="Unassembled WGS sequence"/>
</dbReference>
<dbReference type="InterPro" id="IPR002110">
    <property type="entry name" value="Ankyrin_rpt"/>
</dbReference>
<name>A0A378K8K3_LEGPN</name>
<evidence type="ECO:0000256" key="1">
    <source>
        <dbReference type="PROSITE-ProRule" id="PRU00023"/>
    </source>
</evidence>
<dbReference type="NCBIfam" id="NF043020">
    <property type="entry name" value="T4SS_AnkD"/>
    <property type="match status" value="1"/>
</dbReference>
<gene>
    <name evidence="2" type="primary">ankD_2</name>
    <name evidence="2" type="ORF">NCTC12000_02666</name>
</gene>
<protein>
    <submittedName>
        <fullName evidence="2">Dot/Icm secretion system substrate</fullName>
    </submittedName>
</protein>
<evidence type="ECO:0000313" key="2">
    <source>
        <dbReference type="EMBL" id="STX80650.1"/>
    </source>
</evidence>
<dbReference type="PROSITE" id="PS50088">
    <property type="entry name" value="ANK_REPEAT"/>
    <property type="match status" value="1"/>
</dbReference>
<proteinExistence type="predicted"/>
<dbReference type="EMBL" id="UGOL01000001">
    <property type="protein sequence ID" value="STX80650.1"/>
    <property type="molecule type" value="Genomic_DNA"/>
</dbReference>
<dbReference type="InterPro" id="IPR049968">
    <property type="entry name" value="T4SS_AnkD"/>
</dbReference>
<sequence>MLTPPPDSKITTTDKSLDKLGIPMDMLKQMNESTMEQTKLDELRKKMSLQTEILNKAKADNDMFFRLLIELMSLKLQGELFKEQLSKISKESGYDSVQSALIQATNSEGQSPLQYALQKQDFTTAKYFLDNGAKAGPIEKAVFEIALDSKAAKEFGFPPLPPEKEKLHPVKNFGLVLGIKTTSVDGTPSQFGHIAPTYQLMTDSVSHFAKSHPGNKNFQEIANAFHFSNEASAFKFSTPQRNPEAGQDLSRRIQSGELTTIPVSCKGHAMGLSYVPDGPGSKSGYLVYTNRGLGAKSHEHGTHIFRIDDSSKITSEFINNMTNGHSNGASHDEIMSQIKAAAGNKEPIHHIKQKGQKNDNCTIANSKSNIEGILLCQKAREVGGFDKLTESDMDSVKKEYKEYTKHMRVEKVNELAKALKENPRDPDLNNLTKEYLKQHPKADPKLKETLETALKQASESSMELSQPGTYKTI</sequence>
<keyword evidence="1" id="KW-0040">ANK repeat</keyword>
<organism evidence="2 3">
    <name type="scientific">Legionella pneumophila</name>
    <dbReference type="NCBI Taxonomy" id="446"/>
    <lineage>
        <taxon>Bacteria</taxon>
        <taxon>Pseudomonadati</taxon>
        <taxon>Pseudomonadota</taxon>
        <taxon>Gammaproteobacteria</taxon>
        <taxon>Legionellales</taxon>
        <taxon>Legionellaceae</taxon>
        <taxon>Legionella</taxon>
    </lineage>
</organism>
<feature type="repeat" description="ANK" evidence="1">
    <location>
        <begin position="108"/>
        <end position="140"/>
    </location>
</feature>
<dbReference type="RefSeq" id="WP_027219315.1">
    <property type="nucleotide sequence ID" value="NZ_BAZA01000089.1"/>
</dbReference>
<evidence type="ECO:0000313" key="3">
    <source>
        <dbReference type="Proteomes" id="UP000254631"/>
    </source>
</evidence>
<accession>A0A378K8K3</accession>
<reference evidence="2 3" key="1">
    <citation type="submission" date="2018-06" db="EMBL/GenBank/DDBJ databases">
        <authorList>
            <consortium name="Pathogen Informatics"/>
            <person name="Doyle S."/>
        </authorList>
    </citation>
    <scope>NUCLEOTIDE SEQUENCE [LARGE SCALE GENOMIC DNA]</scope>
    <source>
        <strain evidence="2 3">NCTC12000</strain>
    </source>
</reference>